<dbReference type="InterPro" id="IPR029787">
    <property type="entry name" value="Nucleotide_cyclase"/>
</dbReference>
<dbReference type="InParanoid" id="D8UAJ5"/>
<dbReference type="GO" id="GO:0004016">
    <property type="term" value="F:adenylate cyclase activity"/>
    <property type="evidence" value="ECO:0007669"/>
    <property type="project" value="TreeGrafter"/>
</dbReference>
<feature type="compositionally biased region" description="Low complexity" evidence="8">
    <location>
        <begin position="311"/>
        <end position="329"/>
    </location>
</feature>
<sequence>MPAPDEMYDWGCGYQPYNCTDLCWNPVNKTKFWGQVSTMLNLDPLFTGNDHRLQVLEQRGYRYMLWQAATSPSNPYFVLGSTAEAPQDPVTLRIANYNVLHLELSPRGGWAPPWRAPCLAAVVLGALLVALLVLWLLVSQEQHNRLLRAMLPGRVIRQLQAGEVPIAEEYDTVTVLFSDIVETIGDALMCVAGCPVPEDPVASAVRIANMALDMVTAVQQFRPSVEGVQGVQIRVGIHSGPVVAGVVGKRMPRYCLFGDTVNTASRMESTSAPMRIQQQQQQQQRHSDENHEEGVKEQGDVRGDVRGEGEGTQQQQQQQRQQQVVVVEGGLQGRAHRGVFVDDPRAQGGSPREQRQQQPGGQRQTSRRRLTVPLHIQPLQRLSASVGTLSPVSVAGGGGGGGGGSGGGGGGCQGGYASGPARLCSETSELQSLQAARGPGAESVLAWSPVSAARGALYGSLVGSAEQQQFSGGGGGGKKVLTKDGDNDDDDVEAPLDICASAMSMRTAVDLTAAAIAAGGGSAAFMACTGGGSGACTSLDPRGGGMPLLTLTLEGDRNLTEHLEAVSGAVVGGGRCV</sequence>
<evidence type="ECO:0000313" key="11">
    <source>
        <dbReference type="EMBL" id="EFJ43271.1"/>
    </source>
</evidence>
<keyword evidence="5 9" id="KW-0472">Membrane</keyword>
<dbReference type="InterPro" id="IPR001054">
    <property type="entry name" value="A/G_cyclase"/>
</dbReference>
<dbReference type="OrthoDB" id="538583at2759"/>
<name>D8UAJ5_VOLCA</name>
<keyword evidence="3" id="KW-0547">Nucleotide-binding</keyword>
<comment type="similarity">
    <text evidence="7">Belongs to the adenylyl cyclase class-4/guanylyl cyclase family.</text>
</comment>
<dbReference type="eggNOG" id="KOG4171">
    <property type="taxonomic scope" value="Eukaryota"/>
</dbReference>
<dbReference type="GO" id="GO:0007168">
    <property type="term" value="P:receptor guanylyl cyclase signaling pathway"/>
    <property type="evidence" value="ECO:0007669"/>
    <property type="project" value="TreeGrafter"/>
</dbReference>
<dbReference type="GO" id="GO:0004383">
    <property type="term" value="F:guanylate cyclase activity"/>
    <property type="evidence" value="ECO:0007669"/>
    <property type="project" value="TreeGrafter"/>
</dbReference>
<dbReference type="KEGG" id="vcn:VOLCADRAFT_96602"/>
<keyword evidence="12" id="KW-1185">Reference proteome</keyword>
<keyword evidence="4 9" id="KW-1133">Transmembrane helix</keyword>
<evidence type="ECO:0000256" key="8">
    <source>
        <dbReference type="SAM" id="MobiDB-lite"/>
    </source>
</evidence>
<dbReference type="GO" id="GO:0005886">
    <property type="term" value="C:plasma membrane"/>
    <property type="evidence" value="ECO:0007669"/>
    <property type="project" value="TreeGrafter"/>
</dbReference>
<proteinExistence type="inferred from homology"/>
<comment type="subcellular location">
    <subcellularLocation>
        <location evidence="1">Membrane</location>
    </subcellularLocation>
</comment>
<evidence type="ECO:0000259" key="10">
    <source>
        <dbReference type="PROSITE" id="PS50125"/>
    </source>
</evidence>
<dbReference type="CDD" id="cd07302">
    <property type="entry name" value="CHD"/>
    <property type="match status" value="1"/>
</dbReference>
<dbReference type="Pfam" id="PF00211">
    <property type="entry name" value="Guanylate_cyc"/>
    <property type="match status" value="1"/>
</dbReference>
<feature type="compositionally biased region" description="Low complexity" evidence="8">
    <location>
        <begin position="347"/>
        <end position="364"/>
    </location>
</feature>
<evidence type="ECO:0000256" key="4">
    <source>
        <dbReference type="ARBA" id="ARBA00022989"/>
    </source>
</evidence>
<dbReference type="InterPro" id="IPR050401">
    <property type="entry name" value="Cyclic_nucleotide_synthase"/>
</dbReference>
<feature type="transmembrane region" description="Helical" evidence="9">
    <location>
        <begin position="114"/>
        <end position="138"/>
    </location>
</feature>
<protein>
    <submittedName>
        <fullName evidence="11">Guanylyl and adenylyl cyclase family member</fullName>
    </submittedName>
</protein>
<evidence type="ECO:0000256" key="1">
    <source>
        <dbReference type="ARBA" id="ARBA00004370"/>
    </source>
</evidence>
<feature type="compositionally biased region" description="Basic and acidic residues" evidence="8">
    <location>
        <begin position="285"/>
        <end position="309"/>
    </location>
</feature>
<dbReference type="GeneID" id="9626431"/>
<accession>D8UAJ5</accession>
<dbReference type="SMART" id="SM00044">
    <property type="entry name" value="CYCc"/>
    <property type="match status" value="1"/>
</dbReference>
<evidence type="ECO:0000256" key="7">
    <source>
        <dbReference type="RuleBase" id="RU000405"/>
    </source>
</evidence>
<gene>
    <name evidence="11" type="primary">cyc7</name>
    <name evidence="11" type="ORF">VOLCADRAFT_96602</name>
</gene>
<feature type="region of interest" description="Disordered" evidence="8">
    <location>
        <begin position="467"/>
        <end position="488"/>
    </location>
</feature>
<evidence type="ECO:0000256" key="9">
    <source>
        <dbReference type="SAM" id="Phobius"/>
    </source>
</evidence>
<feature type="region of interest" description="Disordered" evidence="8">
    <location>
        <begin position="267"/>
        <end position="370"/>
    </location>
</feature>
<keyword evidence="2 9" id="KW-0812">Transmembrane</keyword>
<keyword evidence="6 7" id="KW-0456">Lyase</keyword>
<dbReference type="GO" id="GO:0000166">
    <property type="term" value="F:nucleotide binding"/>
    <property type="evidence" value="ECO:0007669"/>
    <property type="project" value="UniProtKB-KW"/>
</dbReference>
<evidence type="ECO:0000256" key="5">
    <source>
        <dbReference type="ARBA" id="ARBA00023136"/>
    </source>
</evidence>
<dbReference type="EMBL" id="GL378374">
    <property type="protein sequence ID" value="EFJ43271.1"/>
    <property type="molecule type" value="Genomic_DNA"/>
</dbReference>
<dbReference type="Proteomes" id="UP000001058">
    <property type="component" value="Unassembled WGS sequence"/>
</dbReference>
<evidence type="ECO:0000256" key="2">
    <source>
        <dbReference type="ARBA" id="ARBA00022692"/>
    </source>
</evidence>
<evidence type="ECO:0000256" key="6">
    <source>
        <dbReference type="ARBA" id="ARBA00023239"/>
    </source>
</evidence>
<evidence type="ECO:0000313" key="12">
    <source>
        <dbReference type="Proteomes" id="UP000001058"/>
    </source>
</evidence>
<dbReference type="STRING" id="3068.D8UAJ5"/>
<dbReference type="GO" id="GO:0001653">
    <property type="term" value="F:peptide receptor activity"/>
    <property type="evidence" value="ECO:0007669"/>
    <property type="project" value="TreeGrafter"/>
</dbReference>
<dbReference type="PROSITE" id="PS50125">
    <property type="entry name" value="GUANYLATE_CYCLASE_2"/>
    <property type="match status" value="1"/>
</dbReference>
<feature type="domain" description="Guanylate cyclase" evidence="10">
    <location>
        <begin position="181"/>
        <end position="268"/>
    </location>
</feature>
<dbReference type="PANTHER" id="PTHR11920:SF335">
    <property type="entry name" value="GUANYLATE CYCLASE"/>
    <property type="match status" value="1"/>
</dbReference>
<organism evidence="12">
    <name type="scientific">Volvox carteri f. nagariensis</name>
    <dbReference type="NCBI Taxonomy" id="3068"/>
    <lineage>
        <taxon>Eukaryota</taxon>
        <taxon>Viridiplantae</taxon>
        <taxon>Chlorophyta</taxon>
        <taxon>core chlorophytes</taxon>
        <taxon>Chlorophyceae</taxon>
        <taxon>CS clade</taxon>
        <taxon>Chlamydomonadales</taxon>
        <taxon>Volvocaceae</taxon>
        <taxon>Volvox</taxon>
    </lineage>
</organism>
<dbReference type="Gene3D" id="3.30.70.1230">
    <property type="entry name" value="Nucleotide cyclase"/>
    <property type="match status" value="2"/>
</dbReference>
<reference evidence="11 12" key="1">
    <citation type="journal article" date="2010" name="Science">
        <title>Genomic analysis of organismal complexity in the multicellular green alga Volvox carteri.</title>
        <authorList>
            <person name="Prochnik S.E."/>
            <person name="Umen J."/>
            <person name="Nedelcu A.M."/>
            <person name="Hallmann A."/>
            <person name="Miller S.M."/>
            <person name="Nishii I."/>
            <person name="Ferris P."/>
            <person name="Kuo A."/>
            <person name="Mitros T."/>
            <person name="Fritz-Laylin L.K."/>
            <person name="Hellsten U."/>
            <person name="Chapman J."/>
            <person name="Simakov O."/>
            <person name="Rensing S.A."/>
            <person name="Terry A."/>
            <person name="Pangilinan J."/>
            <person name="Kapitonov V."/>
            <person name="Jurka J."/>
            <person name="Salamov A."/>
            <person name="Shapiro H."/>
            <person name="Schmutz J."/>
            <person name="Grimwood J."/>
            <person name="Lindquist E."/>
            <person name="Lucas S."/>
            <person name="Grigoriev I.V."/>
            <person name="Schmitt R."/>
            <person name="Kirk D."/>
            <person name="Rokhsar D.S."/>
        </authorList>
    </citation>
    <scope>NUCLEOTIDE SEQUENCE [LARGE SCALE GENOMIC DNA]</scope>
    <source>
        <strain evidence="12">f. Nagariensis / Eve</strain>
    </source>
</reference>
<dbReference type="AlphaFoldDB" id="D8UAJ5"/>
<dbReference type="InterPro" id="IPR018297">
    <property type="entry name" value="A/G_cyclase_CS"/>
</dbReference>
<evidence type="ECO:0000256" key="3">
    <source>
        <dbReference type="ARBA" id="ARBA00022741"/>
    </source>
</evidence>
<dbReference type="PANTHER" id="PTHR11920">
    <property type="entry name" value="GUANYLYL CYCLASE"/>
    <property type="match status" value="1"/>
</dbReference>
<dbReference type="SUPFAM" id="SSF55073">
    <property type="entry name" value="Nucleotide cyclase"/>
    <property type="match status" value="1"/>
</dbReference>
<dbReference type="RefSeq" id="XP_002955631.1">
    <property type="nucleotide sequence ID" value="XM_002955585.1"/>
</dbReference>
<dbReference type="GO" id="GO:0035556">
    <property type="term" value="P:intracellular signal transduction"/>
    <property type="evidence" value="ECO:0007669"/>
    <property type="project" value="InterPro"/>
</dbReference>
<dbReference type="PROSITE" id="PS00452">
    <property type="entry name" value="GUANYLATE_CYCLASE_1"/>
    <property type="match status" value="1"/>
</dbReference>